<dbReference type="InterPro" id="IPR011989">
    <property type="entry name" value="ARM-like"/>
</dbReference>
<dbReference type="Pfam" id="PF04564">
    <property type="entry name" value="U-box"/>
    <property type="match status" value="1"/>
</dbReference>
<comment type="pathway">
    <text evidence="2 5">Protein modification; protein ubiquitination.</text>
</comment>
<organism evidence="7 8">
    <name type="scientific">Eucalyptus globulus</name>
    <name type="common">Tasmanian blue gum</name>
    <dbReference type="NCBI Taxonomy" id="34317"/>
    <lineage>
        <taxon>Eukaryota</taxon>
        <taxon>Viridiplantae</taxon>
        <taxon>Streptophyta</taxon>
        <taxon>Embryophyta</taxon>
        <taxon>Tracheophyta</taxon>
        <taxon>Spermatophyta</taxon>
        <taxon>Magnoliopsida</taxon>
        <taxon>eudicotyledons</taxon>
        <taxon>Gunneridae</taxon>
        <taxon>Pentapetalae</taxon>
        <taxon>rosids</taxon>
        <taxon>malvids</taxon>
        <taxon>Myrtales</taxon>
        <taxon>Myrtaceae</taxon>
        <taxon>Myrtoideae</taxon>
        <taxon>Eucalypteae</taxon>
        <taxon>Eucalyptus</taxon>
    </lineage>
</organism>
<dbReference type="PANTHER" id="PTHR22849">
    <property type="entry name" value="WDSAM1 PROTEIN"/>
    <property type="match status" value="1"/>
</dbReference>
<name>A0ABD3LKL1_EUCGL</name>
<comment type="catalytic activity">
    <reaction evidence="1 5">
        <text>S-ubiquitinyl-[E2 ubiquitin-conjugating enzyme]-L-cysteine + [acceptor protein]-L-lysine = [E2 ubiquitin-conjugating enzyme]-L-cysteine + N(6)-ubiquitinyl-[acceptor protein]-L-lysine.</text>
        <dbReference type="EC" id="2.3.2.27"/>
    </reaction>
</comment>
<evidence type="ECO:0000256" key="3">
    <source>
        <dbReference type="ARBA" id="ARBA00022679"/>
    </source>
</evidence>
<dbReference type="Proteomes" id="UP001634007">
    <property type="component" value="Unassembled WGS sequence"/>
</dbReference>
<dbReference type="InterPro" id="IPR058678">
    <property type="entry name" value="ARM_PUB"/>
</dbReference>
<dbReference type="InterPro" id="IPR016024">
    <property type="entry name" value="ARM-type_fold"/>
</dbReference>
<reference evidence="7 8" key="1">
    <citation type="submission" date="2024-11" db="EMBL/GenBank/DDBJ databases">
        <title>Chromosome-level genome assembly of Eucalyptus globulus Labill. provides insights into its genome evolution.</title>
        <authorList>
            <person name="Li X."/>
        </authorList>
    </citation>
    <scope>NUCLEOTIDE SEQUENCE [LARGE SCALE GENOMIC DNA]</scope>
    <source>
        <strain evidence="7">CL2024</strain>
        <tissue evidence="7">Fresh tender leaves</tissue>
    </source>
</reference>
<dbReference type="PANTHER" id="PTHR22849:SF11">
    <property type="entry name" value="U-BOX DOMAIN-CONTAINING PROTEIN"/>
    <property type="match status" value="1"/>
</dbReference>
<dbReference type="GO" id="GO:0016567">
    <property type="term" value="P:protein ubiquitination"/>
    <property type="evidence" value="ECO:0007669"/>
    <property type="project" value="UniProtKB-UniRule"/>
</dbReference>
<protein>
    <recommendedName>
        <fullName evidence="5 6">U-box domain-containing protein</fullName>
        <ecNumber evidence="5">2.3.2.27</ecNumber>
    </recommendedName>
    <alternativeName>
        <fullName evidence="5">RING-type E3 ubiquitin transferase PUB</fullName>
    </alternativeName>
</protein>
<dbReference type="AlphaFoldDB" id="A0ABD3LKL1"/>
<gene>
    <name evidence="7" type="ORF">ACJRO7_012998</name>
</gene>
<dbReference type="Pfam" id="PF25598">
    <property type="entry name" value="ARM_PUB"/>
    <property type="match status" value="1"/>
</dbReference>
<dbReference type="InterPro" id="IPR045210">
    <property type="entry name" value="RING-Ubox_PUB"/>
</dbReference>
<keyword evidence="8" id="KW-1185">Reference proteome</keyword>
<feature type="domain" description="U-box" evidence="6">
    <location>
        <begin position="20"/>
        <end position="96"/>
    </location>
</feature>
<comment type="caution">
    <text evidence="7">The sequence shown here is derived from an EMBL/GenBank/DDBJ whole genome shotgun (WGS) entry which is preliminary data.</text>
</comment>
<dbReference type="SUPFAM" id="SSF57850">
    <property type="entry name" value="RING/U-box"/>
    <property type="match status" value="1"/>
</dbReference>
<dbReference type="FunFam" id="3.30.40.10:FF:000442">
    <property type="entry name" value="RING-type E3 ubiquitin transferase"/>
    <property type="match status" value="1"/>
</dbReference>
<evidence type="ECO:0000259" key="6">
    <source>
        <dbReference type="PROSITE" id="PS51698"/>
    </source>
</evidence>
<dbReference type="EMBL" id="JBJKBG010000002">
    <property type="protein sequence ID" value="KAL3752274.1"/>
    <property type="molecule type" value="Genomic_DNA"/>
</dbReference>
<dbReference type="Gene3D" id="1.25.10.10">
    <property type="entry name" value="Leucine-rich Repeat Variant"/>
    <property type="match status" value="2"/>
</dbReference>
<dbReference type="GO" id="GO:0061630">
    <property type="term" value="F:ubiquitin protein ligase activity"/>
    <property type="evidence" value="ECO:0007669"/>
    <property type="project" value="UniProtKB-UniRule"/>
</dbReference>
<comment type="function">
    <text evidence="5">Functions as an E3 ubiquitin ligase.</text>
</comment>
<dbReference type="SUPFAM" id="SSF48371">
    <property type="entry name" value="ARM repeat"/>
    <property type="match status" value="1"/>
</dbReference>
<dbReference type="SMART" id="SM00504">
    <property type="entry name" value="Ubox"/>
    <property type="match status" value="1"/>
</dbReference>
<evidence type="ECO:0000256" key="4">
    <source>
        <dbReference type="ARBA" id="ARBA00022786"/>
    </source>
</evidence>
<dbReference type="InterPro" id="IPR045185">
    <property type="entry name" value="PUB22/23/24-like"/>
</dbReference>
<evidence type="ECO:0000313" key="7">
    <source>
        <dbReference type="EMBL" id="KAL3752274.1"/>
    </source>
</evidence>
<accession>A0ABD3LKL1</accession>
<evidence type="ECO:0000313" key="8">
    <source>
        <dbReference type="Proteomes" id="UP001634007"/>
    </source>
</evidence>
<dbReference type="EC" id="2.3.2.27" evidence="5"/>
<keyword evidence="4 5" id="KW-0833">Ubl conjugation pathway</keyword>
<evidence type="ECO:0000256" key="5">
    <source>
        <dbReference type="RuleBase" id="RU369093"/>
    </source>
</evidence>
<dbReference type="CDD" id="cd16664">
    <property type="entry name" value="RING-Ubox_PUB"/>
    <property type="match status" value="1"/>
</dbReference>
<proteinExistence type="predicted"/>
<dbReference type="InterPro" id="IPR013083">
    <property type="entry name" value="Znf_RING/FYVE/PHD"/>
</dbReference>
<evidence type="ECO:0000256" key="1">
    <source>
        <dbReference type="ARBA" id="ARBA00000900"/>
    </source>
</evidence>
<dbReference type="PROSITE" id="PS51698">
    <property type="entry name" value="U_BOX"/>
    <property type="match status" value="1"/>
</dbReference>
<sequence length="437" mass="47498">MRASTTSAPMEDGSNGNDVDVPIHFLCPISLQLMRDPVTASTGITYDRESIERWLLAFKSSTCPVTKQPLSSDADLTPNHTLRRLIQAWCTLNAFERIPTPKPPLDKAAIVKILDDAKKTPRARLACLQRLRSIALEGDGARNKKCLDQVSAGVVEFLASIIKNDESTLVEVIDSSDGTELARASDEALNVLCHLNVSGSDLKRLMINDDLTGSLMRVLRSGSYQSRAYATMILKSAYEAADPIQLMNVGSEFFGELVRVLKDQISQQASKAALKLLVELCPWGRNRIKAVEGGAVPVLVELLLDTNSASADSKRACELILMVLDLLCGSAEGRAELVAHGAGLAVVAKKVLRVSHAASDRAVRILASVSRFSASARVLQEMLQVGAVAKLCLVLQVDSGSRTRERARDILRWHSRVWRSSPCVPIHLLPSFPTPSS</sequence>
<evidence type="ECO:0000256" key="2">
    <source>
        <dbReference type="ARBA" id="ARBA00004906"/>
    </source>
</evidence>
<dbReference type="InterPro" id="IPR003613">
    <property type="entry name" value="Ubox_domain"/>
</dbReference>
<keyword evidence="3 5" id="KW-0808">Transferase</keyword>
<dbReference type="Gene3D" id="3.30.40.10">
    <property type="entry name" value="Zinc/RING finger domain, C3HC4 (zinc finger)"/>
    <property type="match status" value="1"/>
</dbReference>